<reference evidence="2" key="2">
    <citation type="submission" date="2015-01" db="EMBL/GenBank/DDBJ databases">
        <title>Evolutionary Origins and Diversification of the Mycorrhizal Mutualists.</title>
        <authorList>
            <consortium name="DOE Joint Genome Institute"/>
            <consortium name="Mycorrhizal Genomics Consortium"/>
            <person name="Kohler A."/>
            <person name="Kuo A."/>
            <person name="Nagy L.G."/>
            <person name="Floudas D."/>
            <person name="Copeland A."/>
            <person name="Barry K.W."/>
            <person name="Cichocki N."/>
            <person name="Veneault-Fourrey C."/>
            <person name="LaButti K."/>
            <person name="Lindquist E.A."/>
            <person name="Lipzen A."/>
            <person name="Lundell T."/>
            <person name="Morin E."/>
            <person name="Murat C."/>
            <person name="Riley R."/>
            <person name="Ohm R."/>
            <person name="Sun H."/>
            <person name="Tunlid A."/>
            <person name="Henrissat B."/>
            <person name="Grigoriev I.V."/>
            <person name="Hibbett D.S."/>
            <person name="Martin F."/>
        </authorList>
    </citation>
    <scope>NUCLEOTIDE SEQUENCE [LARGE SCALE GENOMIC DNA]</scope>
    <source>
        <strain evidence="2">441</strain>
    </source>
</reference>
<gene>
    <name evidence="1" type="ORF">PISMIDRAFT_682852</name>
</gene>
<sequence>MHQPNIHHGSGRIHPHRQTCNRSWTTSVGRCGRSIHHTTPVDGTPSPLYSLLCTLSSH</sequence>
<dbReference type="HOGENOM" id="CLU_2980033_0_0_1"/>
<feature type="non-terminal residue" evidence="1">
    <location>
        <position position="58"/>
    </location>
</feature>
<accession>A0A0C9ZB12</accession>
<proteinExistence type="predicted"/>
<reference evidence="1 2" key="1">
    <citation type="submission" date="2014-04" db="EMBL/GenBank/DDBJ databases">
        <authorList>
            <consortium name="DOE Joint Genome Institute"/>
            <person name="Kuo A."/>
            <person name="Kohler A."/>
            <person name="Costa M.D."/>
            <person name="Nagy L.G."/>
            <person name="Floudas D."/>
            <person name="Copeland A."/>
            <person name="Barry K.W."/>
            <person name="Cichocki N."/>
            <person name="Veneault-Fourrey C."/>
            <person name="LaButti K."/>
            <person name="Lindquist E.A."/>
            <person name="Lipzen A."/>
            <person name="Lundell T."/>
            <person name="Morin E."/>
            <person name="Murat C."/>
            <person name="Sun H."/>
            <person name="Tunlid A."/>
            <person name="Henrissat B."/>
            <person name="Grigoriev I.V."/>
            <person name="Hibbett D.S."/>
            <person name="Martin F."/>
            <person name="Nordberg H.P."/>
            <person name="Cantor M.N."/>
            <person name="Hua S.X."/>
        </authorList>
    </citation>
    <scope>NUCLEOTIDE SEQUENCE [LARGE SCALE GENOMIC DNA]</scope>
    <source>
        <strain evidence="1 2">441</strain>
    </source>
</reference>
<name>A0A0C9ZB12_9AGAM</name>
<keyword evidence="2" id="KW-1185">Reference proteome</keyword>
<evidence type="ECO:0000313" key="1">
    <source>
        <dbReference type="EMBL" id="KIK19677.1"/>
    </source>
</evidence>
<evidence type="ECO:0000313" key="2">
    <source>
        <dbReference type="Proteomes" id="UP000054018"/>
    </source>
</evidence>
<dbReference type="AlphaFoldDB" id="A0A0C9ZB12"/>
<organism evidence="1 2">
    <name type="scientific">Pisolithus microcarpus 441</name>
    <dbReference type="NCBI Taxonomy" id="765257"/>
    <lineage>
        <taxon>Eukaryota</taxon>
        <taxon>Fungi</taxon>
        <taxon>Dikarya</taxon>
        <taxon>Basidiomycota</taxon>
        <taxon>Agaricomycotina</taxon>
        <taxon>Agaricomycetes</taxon>
        <taxon>Agaricomycetidae</taxon>
        <taxon>Boletales</taxon>
        <taxon>Sclerodermatineae</taxon>
        <taxon>Pisolithaceae</taxon>
        <taxon>Pisolithus</taxon>
    </lineage>
</organism>
<dbReference type="EMBL" id="KN833780">
    <property type="protein sequence ID" value="KIK19677.1"/>
    <property type="molecule type" value="Genomic_DNA"/>
</dbReference>
<protein>
    <submittedName>
        <fullName evidence="1">Uncharacterized protein</fullName>
    </submittedName>
</protein>
<dbReference type="Proteomes" id="UP000054018">
    <property type="component" value="Unassembled WGS sequence"/>
</dbReference>